<gene>
    <name evidence="2" type="ORF">RS130_12295</name>
</gene>
<dbReference type="Proteomes" id="UP001247805">
    <property type="component" value="Unassembled WGS sequence"/>
</dbReference>
<accession>A0ABU3SX54</accession>
<dbReference type="EMBL" id="JAWDIO010000002">
    <property type="protein sequence ID" value="MDU0354598.1"/>
    <property type="molecule type" value="Genomic_DNA"/>
</dbReference>
<reference evidence="2 3" key="1">
    <citation type="submission" date="2023-10" db="EMBL/GenBank/DDBJ databases">
        <title>Glaciecola aquimarina strain GGW-M5 nov., isolated from a coastal seawater.</title>
        <authorList>
            <person name="Bayburt H."/>
            <person name="Kim J.M."/>
            <person name="Choi B.J."/>
            <person name="Jeon C.O."/>
        </authorList>
    </citation>
    <scope>NUCLEOTIDE SEQUENCE [LARGE SCALE GENOMIC DNA]</scope>
    <source>
        <strain evidence="2 3">KCTC 32108</strain>
    </source>
</reference>
<feature type="chain" id="PRO_5046118296" evidence="1">
    <location>
        <begin position="18"/>
        <end position="303"/>
    </location>
</feature>
<dbReference type="SUPFAM" id="SSF53474">
    <property type="entry name" value="alpha/beta-Hydrolases"/>
    <property type="match status" value="1"/>
</dbReference>
<dbReference type="RefSeq" id="WP_316026186.1">
    <property type="nucleotide sequence ID" value="NZ_JAWDIO010000002.1"/>
</dbReference>
<dbReference type="InterPro" id="IPR029058">
    <property type="entry name" value="AB_hydrolase_fold"/>
</dbReference>
<evidence type="ECO:0000313" key="2">
    <source>
        <dbReference type="EMBL" id="MDU0354598.1"/>
    </source>
</evidence>
<organism evidence="2 3">
    <name type="scientific">Paraglaciecola aquimarina</name>
    <dbReference type="NCBI Taxonomy" id="1235557"/>
    <lineage>
        <taxon>Bacteria</taxon>
        <taxon>Pseudomonadati</taxon>
        <taxon>Pseudomonadota</taxon>
        <taxon>Gammaproteobacteria</taxon>
        <taxon>Alteromonadales</taxon>
        <taxon>Alteromonadaceae</taxon>
        <taxon>Paraglaciecola</taxon>
    </lineage>
</organism>
<proteinExistence type="predicted"/>
<keyword evidence="1" id="KW-0732">Signal</keyword>
<name>A0ABU3SX54_9ALTE</name>
<evidence type="ECO:0000256" key="1">
    <source>
        <dbReference type="SAM" id="SignalP"/>
    </source>
</evidence>
<feature type="signal peptide" evidence="1">
    <location>
        <begin position="1"/>
        <end position="17"/>
    </location>
</feature>
<protein>
    <submittedName>
        <fullName evidence="2">Uncharacterized protein</fullName>
    </submittedName>
</protein>
<evidence type="ECO:0000313" key="3">
    <source>
        <dbReference type="Proteomes" id="UP001247805"/>
    </source>
</evidence>
<keyword evidence="3" id="KW-1185">Reference proteome</keyword>
<dbReference type="Gene3D" id="3.40.50.1820">
    <property type="entry name" value="alpha/beta hydrolase"/>
    <property type="match status" value="1"/>
</dbReference>
<sequence length="303" mass="34549">MKKFLLVILILSTDLHAMTLDVNFAKLLQVPKAVIGDKPSAGKRVVVTPEEYRGTEVYHTIYLPDNWQRAGEKLPIIFEYTGNYYPKSGSSGEVKDAALGYGLSAGKFIWVSLPYIDKNHRQNALNWWGDIEATVSYAKHHVPKIIEQFNGDPDNVFLCGFSRGAIGVNFVGLHDDEISSYWSGFITHDHFDGVRLWEKPWGAPLTKYRKEALQRLKRVGTRPYLVSQNGPNKETENYLRQTGISLNNFTFSYINTPQILGPFPNQYAKSAHTDVWLNVASPYRVRTWNWINQRVKATVLKLN</sequence>
<comment type="caution">
    <text evidence="2">The sequence shown here is derived from an EMBL/GenBank/DDBJ whole genome shotgun (WGS) entry which is preliminary data.</text>
</comment>